<protein>
    <recommendedName>
        <fullName evidence="10">Endonuclease</fullName>
        <ecNumber evidence="10">3.1.30.-</ecNumber>
    </recommendedName>
</protein>
<keyword evidence="4 9" id="KW-0479">Metal-binding</keyword>
<dbReference type="GO" id="GO:0003676">
    <property type="term" value="F:nucleic acid binding"/>
    <property type="evidence" value="ECO:0007669"/>
    <property type="project" value="InterPro"/>
</dbReference>
<dbReference type="SMART" id="SM00477">
    <property type="entry name" value="NUC"/>
    <property type="match status" value="1"/>
</dbReference>
<feature type="domain" description="DNA/RNA non-specific endonuclease/pyrophosphatase/phosphodiesterase" evidence="12">
    <location>
        <begin position="67"/>
        <end position="315"/>
    </location>
</feature>
<dbReference type="AlphaFoldDB" id="A0A6V2CNR4"/>
<dbReference type="SMART" id="SM00892">
    <property type="entry name" value="Endonuclease_NS"/>
    <property type="match status" value="1"/>
</dbReference>
<evidence type="ECO:0000256" key="7">
    <source>
        <dbReference type="ARBA" id="ARBA00022842"/>
    </source>
</evidence>
<dbReference type="InterPro" id="IPR044929">
    <property type="entry name" value="DNA/RNA_non-sp_Endonuclease_sf"/>
</dbReference>
<dbReference type="PROSITE" id="PS01070">
    <property type="entry name" value="NUCLEASE_NON_SPEC"/>
    <property type="match status" value="1"/>
</dbReference>
<accession>A0A6V2CNR4</accession>
<evidence type="ECO:0000256" key="10">
    <source>
        <dbReference type="RuleBase" id="RU366055"/>
    </source>
</evidence>
<feature type="domain" description="ENPP1-3/EXOG-like endonuclease/phosphodiesterase" evidence="11">
    <location>
        <begin position="68"/>
        <end position="315"/>
    </location>
</feature>
<dbReference type="SUPFAM" id="SSF54060">
    <property type="entry name" value="His-Me finger endonucleases"/>
    <property type="match status" value="1"/>
</dbReference>
<dbReference type="PANTHER" id="PTHR13966">
    <property type="entry name" value="ENDONUCLEASE RELATED"/>
    <property type="match status" value="1"/>
</dbReference>
<comment type="cofactor">
    <cofactor evidence="1 10">
        <name>Mg(2+)</name>
        <dbReference type="ChEBI" id="CHEBI:18420"/>
    </cofactor>
</comment>
<dbReference type="EMBL" id="HBNS01010475">
    <property type="protein sequence ID" value="CAE4594912.1"/>
    <property type="molecule type" value="Transcribed_RNA"/>
</dbReference>
<name>A0A6V2CNR4_9STRA</name>
<feature type="binding site" evidence="9">
    <location>
        <position position="163"/>
    </location>
    <ligand>
        <name>Mg(2+)</name>
        <dbReference type="ChEBI" id="CHEBI:18420"/>
        <note>catalytic</note>
    </ligand>
</feature>
<feature type="active site" description="Proton acceptor" evidence="8">
    <location>
        <position position="132"/>
    </location>
</feature>
<dbReference type="InterPro" id="IPR040255">
    <property type="entry name" value="Non-specific_endonuclease"/>
</dbReference>
<gene>
    <name evidence="13" type="ORF">DBRI00130_LOCUS8455</name>
    <name evidence="14" type="ORF">DBRI00130_LOCUS8456</name>
    <name evidence="15" type="ORF">DBRI00130_LOCUS8457</name>
</gene>
<organism evidence="13">
    <name type="scientific">Ditylum brightwellii</name>
    <dbReference type="NCBI Taxonomy" id="49249"/>
    <lineage>
        <taxon>Eukaryota</taxon>
        <taxon>Sar</taxon>
        <taxon>Stramenopiles</taxon>
        <taxon>Ochrophyta</taxon>
        <taxon>Bacillariophyta</taxon>
        <taxon>Mediophyceae</taxon>
        <taxon>Lithodesmiophycidae</taxon>
        <taxon>Lithodesmiales</taxon>
        <taxon>Lithodesmiaceae</taxon>
        <taxon>Ditylum</taxon>
    </lineage>
</organism>
<evidence type="ECO:0000256" key="3">
    <source>
        <dbReference type="ARBA" id="ARBA00022722"/>
    </source>
</evidence>
<dbReference type="EMBL" id="HBNS01010473">
    <property type="protein sequence ID" value="CAE4594906.1"/>
    <property type="molecule type" value="Transcribed_RNA"/>
</dbReference>
<evidence type="ECO:0000259" key="12">
    <source>
        <dbReference type="SMART" id="SM00892"/>
    </source>
</evidence>
<dbReference type="GO" id="GO:0004521">
    <property type="term" value="F:RNA endonuclease activity"/>
    <property type="evidence" value="ECO:0007669"/>
    <property type="project" value="TreeGrafter"/>
</dbReference>
<dbReference type="GO" id="GO:0005743">
    <property type="term" value="C:mitochondrial inner membrane"/>
    <property type="evidence" value="ECO:0007669"/>
    <property type="project" value="TreeGrafter"/>
</dbReference>
<evidence type="ECO:0000313" key="13">
    <source>
        <dbReference type="EMBL" id="CAE4594906.1"/>
    </source>
</evidence>
<evidence type="ECO:0000256" key="1">
    <source>
        <dbReference type="ARBA" id="ARBA00001946"/>
    </source>
</evidence>
<dbReference type="Pfam" id="PF01223">
    <property type="entry name" value="Endonuclease_NS"/>
    <property type="match status" value="1"/>
</dbReference>
<dbReference type="InterPro" id="IPR020821">
    <property type="entry name" value="ENPP1-3/EXOG-like_nuc-like"/>
</dbReference>
<evidence type="ECO:0000256" key="5">
    <source>
        <dbReference type="ARBA" id="ARBA00022759"/>
    </source>
</evidence>
<dbReference type="InterPro" id="IPR018524">
    <property type="entry name" value="DNA/RNA_endonuclease_AS"/>
</dbReference>
<dbReference type="GO" id="GO:0046872">
    <property type="term" value="F:metal ion binding"/>
    <property type="evidence" value="ECO:0007669"/>
    <property type="project" value="UniProtKB-KW"/>
</dbReference>
<dbReference type="EC" id="3.1.30.-" evidence="10"/>
<sequence length="398" mass="45182">MTFAGWKTVATHFVAALTGASAATATILQLTASSESKQKQVYDNNIEKGSGKYSPLSPILPITVLRPNDDLEIAFDTRTRNPVYVMERLCVTASSGKNATRMNKKFYEEKRLPPNHRSRNSFFKHSGYDRGHMAPAADFSHNVDHMKDTFNLCNISPQVPSFNRGIWSRLEKMIRDIATEEVQGRNGAAMYVITGPLWVPSSIVGKIKQKDDSSVKQTKYRFMHEAIGLPPNLVLVPTHFFKVVVVVTTNDADETKDSPNYANNNNRVEKFAAFVLPNSDKIDLIQPKDMRQILVRLSDLEAVSGMQFFPGLIWNDDEGGDSDTNDQKTLADIVTEEIWMKEEEKIRNRKSTVINKQFLLTDGTLSKRKREKVKEIMHRYDKPRLEHLCINNRCSEIL</sequence>
<keyword evidence="5 10" id="KW-0255">Endonuclease</keyword>
<dbReference type="InterPro" id="IPR044925">
    <property type="entry name" value="His-Me_finger_sf"/>
</dbReference>
<dbReference type="Gene3D" id="3.40.570.10">
    <property type="entry name" value="Extracellular Endonuclease, subunit A"/>
    <property type="match status" value="1"/>
</dbReference>
<dbReference type="GO" id="GO:0000014">
    <property type="term" value="F:single-stranded DNA endodeoxyribonuclease activity"/>
    <property type="evidence" value="ECO:0007669"/>
    <property type="project" value="TreeGrafter"/>
</dbReference>
<keyword evidence="6 10" id="KW-0378">Hydrolase</keyword>
<dbReference type="EMBL" id="HBNS01010474">
    <property type="protein sequence ID" value="CAE4594910.1"/>
    <property type="molecule type" value="Transcribed_RNA"/>
</dbReference>
<proteinExistence type="inferred from homology"/>
<reference evidence="13" key="1">
    <citation type="submission" date="2021-01" db="EMBL/GenBank/DDBJ databases">
        <authorList>
            <person name="Corre E."/>
            <person name="Pelletier E."/>
            <person name="Niang G."/>
            <person name="Scheremetjew M."/>
            <person name="Finn R."/>
            <person name="Kale V."/>
            <person name="Holt S."/>
            <person name="Cochrane G."/>
            <person name="Meng A."/>
            <person name="Brown T."/>
            <person name="Cohen L."/>
        </authorList>
    </citation>
    <scope>NUCLEOTIDE SEQUENCE</scope>
    <source>
        <strain evidence="13">GSO104</strain>
    </source>
</reference>
<comment type="similarity">
    <text evidence="2 10">Belongs to the DNA/RNA non-specific endonuclease family.</text>
</comment>
<evidence type="ECO:0000313" key="14">
    <source>
        <dbReference type="EMBL" id="CAE4594910.1"/>
    </source>
</evidence>
<evidence type="ECO:0000256" key="2">
    <source>
        <dbReference type="ARBA" id="ARBA00010052"/>
    </source>
</evidence>
<dbReference type="GO" id="GO:0005634">
    <property type="term" value="C:nucleus"/>
    <property type="evidence" value="ECO:0007669"/>
    <property type="project" value="TreeGrafter"/>
</dbReference>
<evidence type="ECO:0000259" key="11">
    <source>
        <dbReference type="SMART" id="SM00477"/>
    </source>
</evidence>
<keyword evidence="3 10" id="KW-0540">Nuclease</keyword>
<dbReference type="PANTHER" id="PTHR13966:SF5">
    <property type="entry name" value="ENDONUCLEASE G, MITOCHONDRIAL"/>
    <property type="match status" value="1"/>
</dbReference>
<evidence type="ECO:0000256" key="6">
    <source>
        <dbReference type="ARBA" id="ARBA00022801"/>
    </source>
</evidence>
<evidence type="ECO:0000313" key="15">
    <source>
        <dbReference type="EMBL" id="CAE4594912.1"/>
    </source>
</evidence>
<evidence type="ECO:0000256" key="8">
    <source>
        <dbReference type="PIRSR" id="PIRSR640255-1"/>
    </source>
</evidence>
<keyword evidence="7" id="KW-0460">Magnesium</keyword>
<dbReference type="InterPro" id="IPR001604">
    <property type="entry name" value="Endo_G_ENPP1-like_dom"/>
</dbReference>
<evidence type="ECO:0000256" key="9">
    <source>
        <dbReference type="PIRSR" id="PIRSR640255-2"/>
    </source>
</evidence>
<evidence type="ECO:0000256" key="4">
    <source>
        <dbReference type="ARBA" id="ARBA00022723"/>
    </source>
</evidence>